<dbReference type="VEuPathDB" id="FungiDB:ASPGLDRAFT_43646"/>
<dbReference type="AlphaFoldDB" id="A0A1L9VT91"/>
<evidence type="ECO:0000259" key="1">
    <source>
        <dbReference type="Pfam" id="PF08241"/>
    </source>
</evidence>
<gene>
    <name evidence="2" type="ORF">ASPGLDRAFT_43646</name>
</gene>
<accession>A0A1L9VT91</accession>
<dbReference type="OrthoDB" id="10061782at2759"/>
<dbReference type="RefSeq" id="XP_022403837.1">
    <property type="nucleotide sequence ID" value="XM_022545856.1"/>
</dbReference>
<evidence type="ECO:0000313" key="2">
    <source>
        <dbReference type="EMBL" id="OJJ87148.1"/>
    </source>
</evidence>
<dbReference type="InterPro" id="IPR013216">
    <property type="entry name" value="Methyltransf_11"/>
</dbReference>
<protein>
    <recommendedName>
        <fullName evidence="1">Methyltransferase type 11 domain-containing protein</fullName>
    </recommendedName>
</protein>
<dbReference type="STRING" id="1160497.A0A1L9VT91"/>
<dbReference type="InterPro" id="IPR029063">
    <property type="entry name" value="SAM-dependent_MTases_sf"/>
</dbReference>
<sequence length="234" mass="26512">MLSRINAHLPTGANLYTRGILRIYDFIAHTVNGNYLWKCPTKPVLIPFFHANAGPRHMDVGVGTGYFPYNRHNQGNRWPQQLTLVNINENCLESASKRVGLPDRTNSIVANVLGNSLTLPGVDHRQFDSISLMHVLHFLPCSPTEKGRIFSNLRPYLSSQGTLFGTTILGRGTGQHWLSRLYMELYNWAGVFRNKEDGKEDFLRALEKEFEEVGCRVVGCVLIFQARKPKAEKK</sequence>
<dbReference type="Proteomes" id="UP000184300">
    <property type="component" value="Unassembled WGS sequence"/>
</dbReference>
<dbReference type="GeneID" id="34462117"/>
<keyword evidence="3" id="KW-1185">Reference proteome</keyword>
<feature type="domain" description="Methyltransferase type 11" evidence="1">
    <location>
        <begin position="59"/>
        <end position="164"/>
    </location>
</feature>
<reference evidence="3" key="1">
    <citation type="journal article" date="2017" name="Genome Biol.">
        <title>Comparative genomics reveals high biological diversity and specific adaptations in the industrially and medically important fungal genus Aspergillus.</title>
        <authorList>
            <person name="de Vries R.P."/>
            <person name="Riley R."/>
            <person name="Wiebenga A."/>
            <person name="Aguilar-Osorio G."/>
            <person name="Amillis S."/>
            <person name="Uchima C.A."/>
            <person name="Anderluh G."/>
            <person name="Asadollahi M."/>
            <person name="Askin M."/>
            <person name="Barry K."/>
            <person name="Battaglia E."/>
            <person name="Bayram O."/>
            <person name="Benocci T."/>
            <person name="Braus-Stromeyer S.A."/>
            <person name="Caldana C."/>
            <person name="Canovas D."/>
            <person name="Cerqueira G.C."/>
            <person name="Chen F."/>
            <person name="Chen W."/>
            <person name="Choi C."/>
            <person name="Clum A."/>
            <person name="Dos Santos R.A."/>
            <person name="Damasio A.R."/>
            <person name="Diallinas G."/>
            <person name="Emri T."/>
            <person name="Fekete E."/>
            <person name="Flipphi M."/>
            <person name="Freyberg S."/>
            <person name="Gallo A."/>
            <person name="Gournas C."/>
            <person name="Habgood R."/>
            <person name="Hainaut M."/>
            <person name="Harispe M.L."/>
            <person name="Henrissat B."/>
            <person name="Hilden K.S."/>
            <person name="Hope R."/>
            <person name="Hossain A."/>
            <person name="Karabika E."/>
            <person name="Karaffa L."/>
            <person name="Karanyi Z."/>
            <person name="Krasevec N."/>
            <person name="Kuo A."/>
            <person name="Kusch H."/>
            <person name="LaButti K."/>
            <person name="Lagendijk E.L."/>
            <person name="Lapidus A."/>
            <person name="Levasseur A."/>
            <person name="Lindquist E."/>
            <person name="Lipzen A."/>
            <person name="Logrieco A.F."/>
            <person name="MacCabe A."/>
            <person name="Maekelae M.R."/>
            <person name="Malavazi I."/>
            <person name="Melin P."/>
            <person name="Meyer V."/>
            <person name="Mielnichuk N."/>
            <person name="Miskei M."/>
            <person name="Molnar A.P."/>
            <person name="Mule G."/>
            <person name="Ngan C.Y."/>
            <person name="Orejas M."/>
            <person name="Orosz E."/>
            <person name="Ouedraogo J.P."/>
            <person name="Overkamp K.M."/>
            <person name="Park H.-S."/>
            <person name="Perrone G."/>
            <person name="Piumi F."/>
            <person name="Punt P.J."/>
            <person name="Ram A.F."/>
            <person name="Ramon A."/>
            <person name="Rauscher S."/>
            <person name="Record E."/>
            <person name="Riano-Pachon D.M."/>
            <person name="Robert V."/>
            <person name="Roehrig J."/>
            <person name="Ruller R."/>
            <person name="Salamov A."/>
            <person name="Salih N.S."/>
            <person name="Samson R.A."/>
            <person name="Sandor E."/>
            <person name="Sanguinetti M."/>
            <person name="Schuetze T."/>
            <person name="Sepcic K."/>
            <person name="Shelest E."/>
            <person name="Sherlock G."/>
            <person name="Sophianopoulou V."/>
            <person name="Squina F.M."/>
            <person name="Sun H."/>
            <person name="Susca A."/>
            <person name="Todd R.B."/>
            <person name="Tsang A."/>
            <person name="Unkles S.E."/>
            <person name="van de Wiele N."/>
            <person name="van Rossen-Uffink D."/>
            <person name="Oliveira J.V."/>
            <person name="Vesth T.C."/>
            <person name="Visser J."/>
            <person name="Yu J.-H."/>
            <person name="Zhou M."/>
            <person name="Andersen M.R."/>
            <person name="Archer D.B."/>
            <person name="Baker S.E."/>
            <person name="Benoit I."/>
            <person name="Brakhage A.A."/>
            <person name="Braus G.H."/>
            <person name="Fischer R."/>
            <person name="Frisvad J.C."/>
            <person name="Goldman G.H."/>
            <person name="Houbraken J."/>
            <person name="Oakley B."/>
            <person name="Pocsi I."/>
            <person name="Scazzocchio C."/>
            <person name="Seiboth B."/>
            <person name="vanKuyk P.A."/>
            <person name="Wortman J."/>
            <person name="Dyer P.S."/>
            <person name="Grigoriev I.V."/>
        </authorList>
    </citation>
    <scope>NUCLEOTIDE SEQUENCE [LARGE SCALE GENOMIC DNA]</scope>
    <source>
        <strain evidence="3">CBS 516.65</strain>
    </source>
</reference>
<evidence type="ECO:0000313" key="3">
    <source>
        <dbReference type="Proteomes" id="UP000184300"/>
    </source>
</evidence>
<organism evidence="2 3">
    <name type="scientific">Aspergillus glaucus CBS 516.65</name>
    <dbReference type="NCBI Taxonomy" id="1160497"/>
    <lineage>
        <taxon>Eukaryota</taxon>
        <taxon>Fungi</taxon>
        <taxon>Dikarya</taxon>
        <taxon>Ascomycota</taxon>
        <taxon>Pezizomycotina</taxon>
        <taxon>Eurotiomycetes</taxon>
        <taxon>Eurotiomycetidae</taxon>
        <taxon>Eurotiales</taxon>
        <taxon>Aspergillaceae</taxon>
        <taxon>Aspergillus</taxon>
        <taxon>Aspergillus subgen. Aspergillus</taxon>
    </lineage>
</organism>
<name>A0A1L9VT91_ASPGL</name>
<dbReference type="SUPFAM" id="SSF53335">
    <property type="entry name" value="S-adenosyl-L-methionine-dependent methyltransferases"/>
    <property type="match status" value="1"/>
</dbReference>
<proteinExistence type="predicted"/>
<dbReference type="Gene3D" id="3.40.50.150">
    <property type="entry name" value="Vaccinia Virus protein VP39"/>
    <property type="match status" value="1"/>
</dbReference>
<dbReference type="EMBL" id="KV878891">
    <property type="protein sequence ID" value="OJJ87148.1"/>
    <property type="molecule type" value="Genomic_DNA"/>
</dbReference>
<dbReference type="Pfam" id="PF08241">
    <property type="entry name" value="Methyltransf_11"/>
    <property type="match status" value="1"/>
</dbReference>